<reference evidence="3" key="2">
    <citation type="submission" date="2020-09" db="EMBL/GenBank/DDBJ databases">
        <authorList>
            <person name="Sun Q."/>
            <person name="Zhou Y."/>
        </authorList>
    </citation>
    <scope>NUCLEOTIDE SEQUENCE</scope>
    <source>
        <strain evidence="3">CGMCC 1.16012</strain>
    </source>
</reference>
<dbReference type="PANTHER" id="PTHR43172">
    <property type="entry name" value="ADENYLOSUCCINATE LYASE"/>
    <property type="match status" value="1"/>
</dbReference>
<reference evidence="3" key="1">
    <citation type="journal article" date="2014" name="Int. J. Syst. Evol. Microbiol.">
        <title>Complete genome sequence of Corynebacterium casei LMG S-19264T (=DSM 44701T), isolated from a smear-ripened cheese.</title>
        <authorList>
            <consortium name="US DOE Joint Genome Institute (JGI-PGF)"/>
            <person name="Walter F."/>
            <person name="Albersmeier A."/>
            <person name="Kalinowski J."/>
            <person name="Ruckert C."/>
        </authorList>
    </citation>
    <scope>NUCLEOTIDE SEQUENCE</scope>
    <source>
        <strain evidence="3">CGMCC 1.16012</strain>
    </source>
</reference>
<proteinExistence type="inferred from homology"/>
<dbReference type="RefSeq" id="WP_095595581.1">
    <property type="nucleotide sequence ID" value="NZ_BMKN01000003.1"/>
</dbReference>
<dbReference type="Proteomes" id="UP000606730">
    <property type="component" value="Unassembled WGS sequence"/>
</dbReference>
<dbReference type="Pfam" id="PF00206">
    <property type="entry name" value="Lyase_1"/>
    <property type="match status" value="1"/>
</dbReference>
<evidence type="ECO:0000256" key="1">
    <source>
        <dbReference type="ARBA" id="ARBA00034772"/>
    </source>
</evidence>
<dbReference type="SUPFAM" id="SSF48557">
    <property type="entry name" value="L-aspartase-like"/>
    <property type="match status" value="1"/>
</dbReference>
<dbReference type="AlphaFoldDB" id="A0A917AQ72"/>
<keyword evidence="4" id="KW-1185">Reference proteome</keyword>
<feature type="domain" description="Fumarate lyase N-terminal" evidence="2">
    <location>
        <begin position="36"/>
        <end position="294"/>
    </location>
</feature>
<organism evidence="3 4">
    <name type="scientific">Actibacterium pelagium</name>
    <dbReference type="NCBI Taxonomy" id="2029103"/>
    <lineage>
        <taxon>Bacteria</taxon>
        <taxon>Pseudomonadati</taxon>
        <taxon>Pseudomonadota</taxon>
        <taxon>Alphaproteobacteria</taxon>
        <taxon>Rhodobacterales</taxon>
        <taxon>Roseobacteraceae</taxon>
        <taxon>Actibacterium</taxon>
    </lineage>
</organism>
<protein>
    <submittedName>
        <fullName evidence="3">3-carboxy-cis,cis-muconate cycloisomerase</fullName>
    </submittedName>
</protein>
<evidence type="ECO:0000259" key="2">
    <source>
        <dbReference type="Pfam" id="PF00206"/>
    </source>
</evidence>
<dbReference type="OrthoDB" id="9768878at2"/>
<gene>
    <name evidence="3" type="primary">pcaB</name>
    <name evidence="3" type="ORF">GCM10011517_32900</name>
</gene>
<dbReference type="InterPro" id="IPR008948">
    <property type="entry name" value="L-Aspartase-like"/>
</dbReference>
<dbReference type="PANTHER" id="PTHR43172:SF2">
    <property type="entry name" value="ADENYLOSUCCINATE LYASE C-TERMINAL DOMAIN-CONTAINING PROTEIN"/>
    <property type="match status" value="1"/>
</dbReference>
<sequence>MNPLTQTNRYFSALFEDTEVSDAFGTKRTLGHFLAFEIALTEGLAKSGAVDGAVAGAAIEKMKSFAPDIAAIEAKCPTDGLAVPEFVRQLKTYLGSELTPAVHIGGTSQDLIDTATVLTLKEINGVFTTRLDCAIDGIARLISEHGDNTIMGRTRMQAALPITVKHRLESWIAPLRQHQDRLAAMRPKLEVLQFGGATGDRSANGDKAALIGAVMAEQLGLTDPGRSWHNDRSRLVDYAGWLSMVSGSLGKIGQDICLMAQQGVDEIAQSGGGSSSAMAHKQNPVTAEMLVSLAQYNAGQVSLMHNALMHEQERSGVAWTLEWMVLPAMACTTGKALQLADRQLSAITRIGS</sequence>
<dbReference type="GO" id="GO:0003824">
    <property type="term" value="F:catalytic activity"/>
    <property type="evidence" value="ECO:0007669"/>
    <property type="project" value="InterPro"/>
</dbReference>
<dbReference type="NCBIfam" id="NF004631">
    <property type="entry name" value="PRK05975.1"/>
    <property type="match status" value="1"/>
</dbReference>
<dbReference type="EMBL" id="BMKN01000003">
    <property type="protein sequence ID" value="GGE62563.1"/>
    <property type="molecule type" value="Genomic_DNA"/>
</dbReference>
<evidence type="ECO:0000313" key="3">
    <source>
        <dbReference type="EMBL" id="GGE62563.1"/>
    </source>
</evidence>
<dbReference type="Gene3D" id="1.20.200.10">
    <property type="entry name" value="Fumarase/aspartase (Central domain)"/>
    <property type="match status" value="1"/>
</dbReference>
<accession>A0A917AQ72</accession>
<dbReference type="InterPro" id="IPR022761">
    <property type="entry name" value="Fumarate_lyase_N"/>
</dbReference>
<dbReference type="InterPro" id="IPR000362">
    <property type="entry name" value="Fumarate_lyase_fam"/>
</dbReference>
<dbReference type="PRINTS" id="PR00145">
    <property type="entry name" value="ARGSUCLYASE"/>
</dbReference>
<name>A0A917AQ72_9RHOB</name>
<dbReference type="PRINTS" id="PR00149">
    <property type="entry name" value="FUMRATELYASE"/>
</dbReference>
<comment type="caution">
    <text evidence="3">The sequence shown here is derived from an EMBL/GenBank/DDBJ whole genome shotgun (WGS) entry which is preliminary data.</text>
</comment>
<comment type="similarity">
    <text evidence="1">Belongs to the class-II fumarase/aspartase family.</text>
</comment>
<evidence type="ECO:0000313" key="4">
    <source>
        <dbReference type="Proteomes" id="UP000606730"/>
    </source>
</evidence>